<keyword evidence="3 6" id="KW-0645">Protease</keyword>
<dbReference type="NCBIfam" id="TIGR00500">
    <property type="entry name" value="met_pdase_I"/>
    <property type="match status" value="1"/>
</dbReference>
<comment type="caution">
    <text evidence="6">Lacks conserved residue(s) required for the propagation of feature annotation.</text>
</comment>
<feature type="binding site" evidence="6">
    <location>
        <position position="77"/>
    </location>
    <ligand>
        <name>substrate</name>
    </ligand>
</feature>
<comment type="subunit">
    <text evidence="6">Monomer.</text>
</comment>
<dbReference type="InterPro" id="IPR036005">
    <property type="entry name" value="Creatinase/aminopeptidase-like"/>
</dbReference>
<dbReference type="EC" id="3.4.11.18" evidence="6 7"/>
<dbReference type="STRING" id="1852522.SAMN06295960_1202"/>
<dbReference type="PANTHER" id="PTHR43330">
    <property type="entry name" value="METHIONINE AMINOPEPTIDASE"/>
    <property type="match status" value="1"/>
</dbReference>
<gene>
    <name evidence="6" type="primary">map</name>
    <name evidence="9" type="ORF">SAMN06295960_1202</name>
</gene>
<protein>
    <recommendedName>
        <fullName evidence="6 7">Methionine aminopeptidase</fullName>
        <shortName evidence="6">MAP</shortName>
        <shortName evidence="6">MetAP</shortName>
        <ecNumber evidence="6 7">3.4.11.18</ecNumber>
    </recommendedName>
    <alternativeName>
        <fullName evidence="6">Peptidase M</fullName>
    </alternativeName>
</protein>
<proteinExistence type="inferred from homology"/>
<dbReference type="EMBL" id="FXAZ01000001">
    <property type="protein sequence ID" value="SMG22571.1"/>
    <property type="molecule type" value="Genomic_DNA"/>
</dbReference>
<organism evidence="9 10">
    <name type="scientific">Paenibacillus aquistagni</name>
    <dbReference type="NCBI Taxonomy" id="1852522"/>
    <lineage>
        <taxon>Bacteria</taxon>
        <taxon>Bacillati</taxon>
        <taxon>Bacillota</taxon>
        <taxon>Bacilli</taxon>
        <taxon>Bacillales</taxon>
        <taxon>Paenibacillaceae</taxon>
        <taxon>Paenibacillus</taxon>
    </lineage>
</organism>
<dbReference type="Pfam" id="PF00557">
    <property type="entry name" value="Peptidase_M24"/>
    <property type="match status" value="1"/>
</dbReference>
<dbReference type="HAMAP" id="MF_01974">
    <property type="entry name" value="MetAP_1"/>
    <property type="match status" value="1"/>
</dbReference>
<evidence type="ECO:0000256" key="3">
    <source>
        <dbReference type="ARBA" id="ARBA00022670"/>
    </source>
</evidence>
<feature type="domain" description="Peptidase M24" evidence="8">
    <location>
        <begin position="11"/>
        <end position="239"/>
    </location>
</feature>
<name>A0A1X7J5J0_9BACL</name>
<dbReference type="SUPFAM" id="SSF55920">
    <property type="entry name" value="Creatinase/aminopeptidase"/>
    <property type="match status" value="1"/>
</dbReference>
<comment type="function">
    <text evidence="1 6">Removes the N-terminal methionine from nascent proteins. The N-terminal methionine is often cleaved when the second residue in the primary sequence is small and uncharged (Met-Ala-, Cys, Gly, Pro, Ser, Thr, or Val). Requires deformylation of the N(alpha)-formylated initiator methionine before it can be hydrolyzed.</text>
</comment>
<dbReference type="CDD" id="cd01086">
    <property type="entry name" value="MetAP1"/>
    <property type="match status" value="1"/>
</dbReference>
<dbReference type="InterPro" id="IPR002467">
    <property type="entry name" value="Pept_M24A_MAP1"/>
</dbReference>
<feature type="binding site" evidence="6">
    <location>
        <position position="232"/>
    </location>
    <ligand>
        <name>a divalent metal cation</name>
        <dbReference type="ChEBI" id="CHEBI:60240"/>
        <label>1</label>
    </ligand>
</feature>
<feature type="binding site" evidence="6">
    <location>
        <position position="232"/>
    </location>
    <ligand>
        <name>a divalent metal cation</name>
        <dbReference type="ChEBI" id="CHEBI:60240"/>
        <label>2</label>
        <note>catalytic</note>
    </ligand>
</feature>
<keyword evidence="10" id="KW-1185">Reference proteome</keyword>
<dbReference type="GO" id="GO:0006508">
    <property type="term" value="P:proteolysis"/>
    <property type="evidence" value="ECO:0007669"/>
    <property type="project" value="UniProtKB-KW"/>
</dbReference>
<comment type="catalytic activity">
    <reaction evidence="6 7">
        <text>Release of N-terminal amino acids, preferentially methionine, from peptides and arylamides.</text>
        <dbReference type="EC" id="3.4.11.18"/>
    </reaction>
</comment>
<feature type="binding site" evidence="6">
    <location>
        <position position="94"/>
    </location>
    <ligand>
        <name>a divalent metal cation</name>
        <dbReference type="ChEBI" id="CHEBI:60240"/>
        <label>1</label>
    </ligand>
</feature>
<evidence type="ECO:0000256" key="6">
    <source>
        <dbReference type="HAMAP-Rule" id="MF_01974"/>
    </source>
</evidence>
<dbReference type="PANTHER" id="PTHR43330:SF17">
    <property type="entry name" value="METHIONINE AMINOPEPTIDASE"/>
    <property type="match status" value="1"/>
</dbReference>
<reference evidence="9 10" key="1">
    <citation type="submission" date="2017-04" db="EMBL/GenBank/DDBJ databases">
        <authorList>
            <person name="Afonso C.L."/>
            <person name="Miller P.J."/>
            <person name="Scott M.A."/>
            <person name="Spackman E."/>
            <person name="Goraichik I."/>
            <person name="Dimitrov K.M."/>
            <person name="Suarez D.L."/>
            <person name="Swayne D.E."/>
        </authorList>
    </citation>
    <scope>NUCLEOTIDE SEQUENCE [LARGE SCALE GENOMIC DNA]</scope>
    <source>
        <strain evidence="9 10">11</strain>
    </source>
</reference>
<feature type="binding site" evidence="6">
    <location>
        <position position="168"/>
    </location>
    <ligand>
        <name>a divalent metal cation</name>
        <dbReference type="ChEBI" id="CHEBI:60240"/>
        <label>2</label>
        <note>catalytic</note>
    </ligand>
</feature>
<dbReference type="GO" id="GO:0004239">
    <property type="term" value="F:initiator methionyl aminopeptidase activity"/>
    <property type="evidence" value="ECO:0007669"/>
    <property type="project" value="UniProtKB-UniRule"/>
</dbReference>
<keyword evidence="5 6" id="KW-0378">Hydrolase</keyword>
<keyword evidence="2 6" id="KW-0031">Aminopeptidase</keyword>
<evidence type="ECO:0000256" key="2">
    <source>
        <dbReference type="ARBA" id="ARBA00022438"/>
    </source>
</evidence>
<dbReference type="AlphaFoldDB" id="A0A1X7J5J0"/>
<evidence type="ECO:0000259" key="8">
    <source>
        <dbReference type="Pfam" id="PF00557"/>
    </source>
</evidence>
<dbReference type="GO" id="GO:0046872">
    <property type="term" value="F:metal ion binding"/>
    <property type="evidence" value="ECO:0007669"/>
    <property type="project" value="UniProtKB-UniRule"/>
</dbReference>
<sequence>MIILKSDAEIELMREAGRIVAECHAMLEPIIQPGITTLDIDRLVEEKIRERGAVPSFKGHQGFTASICTAKNDVICHAFPDSHPLAEGDVVTIDIGAFYKGFHGDSGWTYAVGHVSQDLEELMKACHQSLLLGIEQAIVGNRIGDIGYAIEHFAQQSGYGNVREFTGHAVGRELWEEPTVPNYGSKGKGPRIKKGMALAIEPMFTLGDARAYLEDDGWTARTVDHSICVQFEHTVAITDDGPRILTVL</sequence>
<feature type="binding site" evidence="6">
    <location>
        <position position="201"/>
    </location>
    <ligand>
        <name>a divalent metal cation</name>
        <dbReference type="ChEBI" id="CHEBI:60240"/>
        <label>2</label>
        <note>catalytic</note>
    </ligand>
</feature>
<dbReference type="GO" id="GO:0070006">
    <property type="term" value="F:metalloaminopeptidase activity"/>
    <property type="evidence" value="ECO:0007669"/>
    <property type="project" value="UniProtKB-UniRule"/>
</dbReference>
<dbReference type="InterPro" id="IPR001714">
    <property type="entry name" value="Pept_M24_MAP"/>
</dbReference>
<evidence type="ECO:0000256" key="7">
    <source>
        <dbReference type="RuleBase" id="RU003653"/>
    </source>
</evidence>
<dbReference type="RefSeq" id="WP_085493371.1">
    <property type="nucleotide sequence ID" value="NZ_FXAZ01000001.1"/>
</dbReference>
<evidence type="ECO:0000256" key="5">
    <source>
        <dbReference type="ARBA" id="ARBA00022801"/>
    </source>
</evidence>
<evidence type="ECO:0000256" key="4">
    <source>
        <dbReference type="ARBA" id="ARBA00022723"/>
    </source>
</evidence>
<dbReference type="PRINTS" id="PR00599">
    <property type="entry name" value="MAPEPTIDASE"/>
</dbReference>
<dbReference type="GO" id="GO:0005829">
    <property type="term" value="C:cytosol"/>
    <property type="evidence" value="ECO:0007669"/>
    <property type="project" value="TreeGrafter"/>
</dbReference>
<accession>A0A1X7J5J0</accession>
<dbReference type="Proteomes" id="UP000193834">
    <property type="component" value="Unassembled WGS sequence"/>
</dbReference>
<comment type="cofactor">
    <cofactor evidence="6">
        <name>Co(2+)</name>
        <dbReference type="ChEBI" id="CHEBI:48828"/>
    </cofactor>
    <cofactor evidence="6">
        <name>Zn(2+)</name>
        <dbReference type="ChEBI" id="CHEBI:29105"/>
    </cofactor>
    <cofactor evidence="6">
        <name>Mn(2+)</name>
        <dbReference type="ChEBI" id="CHEBI:29035"/>
    </cofactor>
    <cofactor evidence="6">
        <name>Fe(2+)</name>
        <dbReference type="ChEBI" id="CHEBI:29033"/>
    </cofactor>
    <text evidence="6">Binds 2 divalent metal cations per subunit. Has a high-affinity and a low affinity metal-binding site. The true nature of the physiological cofactor is under debate. The enzyme is active with cobalt, zinc, manganese or divalent iron ions. Most likely, methionine aminopeptidases function as mononuclear Fe(2+)-metalloproteases under physiological conditions, and the catalytically relevant metal-binding site has been assigned to the histidine-containing high-affinity site.</text>
</comment>
<dbReference type="Gene3D" id="3.90.230.10">
    <property type="entry name" value="Creatinase/methionine aminopeptidase superfamily"/>
    <property type="match status" value="1"/>
</dbReference>
<dbReference type="OrthoDB" id="9802055at2"/>
<keyword evidence="4 6" id="KW-0479">Metal-binding</keyword>
<dbReference type="InterPro" id="IPR000994">
    <property type="entry name" value="Pept_M24"/>
</dbReference>
<feature type="binding site" evidence="6">
    <location>
        <position position="105"/>
    </location>
    <ligand>
        <name>a divalent metal cation</name>
        <dbReference type="ChEBI" id="CHEBI:60240"/>
        <label>2</label>
        <note>catalytic</note>
    </ligand>
</feature>
<evidence type="ECO:0000313" key="10">
    <source>
        <dbReference type="Proteomes" id="UP000193834"/>
    </source>
</evidence>
<evidence type="ECO:0000313" key="9">
    <source>
        <dbReference type="EMBL" id="SMG22571.1"/>
    </source>
</evidence>
<evidence type="ECO:0000256" key="1">
    <source>
        <dbReference type="ARBA" id="ARBA00002521"/>
    </source>
</evidence>
<feature type="binding site" evidence="6">
    <location>
        <position position="105"/>
    </location>
    <ligand>
        <name>a divalent metal cation</name>
        <dbReference type="ChEBI" id="CHEBI:60240"/>
        <label>1</label>
    </ligand>
</feature>
<comment type="similarity">
    <text evidence="6">Belongs to the peptidase M24A family. Methionine aminopeptidase type 1 subfamily.</text>
</comment>